<accession>A0A7Y9NPQ3</accession>
<reference evidence="1 2" key="1">
    <citation type="submission" date="2020-07" db="EMBL/GenBank/DDBJ databases">
        <title>Genomic Encyclopedia of Type Strains, Phase IV (KMG-V): Genome sequencing to study the core and pangenomes of soil and plant-associated prokaryotes.</title>
        <authorList>
            <person name="Whitman W."/>
        </authorList>
    </citation>
    <scope>NUCLEOTIDE SEQUENCE [LARGE SCALE GENOMIC DNA]</scope>
    <source>
        <strain evidence="1 2">M8UP30</strain>
    </source>
</reference>
<evidence type="ECO:0000313" key="1">
    <source>
        <dbReference type="EMBL" id="NYF53259.1"/>
    </source>
</evidence>
<dbReference type="EMBL" id="JACCCV010000002">
    <property type="protein sequence ID" value="NYF53259.1"/>
    <property type="molecule type" value="Genomic_DNA"/>
</dbReference>
<protein>
    <submittedName>
        <fullName evidence="1">Uncharacterized protein</fullName>
    </submittedName>
</protein>
<comment type="caution">
    <text evidence="1">The sequence shown here is derived from an EMBL/GenBank/DDBJ whole genome shotgun (WGS) entry which is preliminary data.</text>
</comment>
<organism evidence="1 2">
    <name type="scientific">Tunturiibacter lichenicola</name>
    <dbReference type="NCBI Taxonomy" id="2051959"/>
    <lineage>
        <taxon>Bacteria</taxon>
        <taxon>Pseudomonadati</taxon>
        <taxon>Acidobacteriota</taxon>
        <taxon>Terriglobia</taxon>
        <taxon>Terriglobales</taxon>
        <taxon>Acidobacteriaceae</taxon>
        <taxon>Tunturiibacter</taxon>
    </lineage>
</organism>
<gene>
    <name evidence="1" type="ORF">HDF12_003658</name>
</gene>
<dbReference type="Proteomes" id="UP000534186">
    <property type="component" value="Unassembled WGS sequence"/>
</dbReference>
<sequence>MFLGKKAMSSMPPEFPRKIAALIREYTTQLADVHTLRGMLTIAEQGLVPVDQWEIALELARQTPAYRNISEQYEPLLLRLEHVADIHEVERLLATMPEARKSN</sequence>
<proteinExistence type="predicted"/>
<evidence type="ECO:0000313" key="2">
    <source>
        <dbReference type="Proteomes" id="UP000534186"/>
    </source>
</evidence>
<name>A0A7Y9NPQ3_9BACT</name>
<dbReference type="AlphaFoldDB" id="A0A7Y9NPQ3"/>